<name>A0A1E8CMB7_9GAMM</name>
<dbReference type="STRING" id="1524254.PHACT_10810"/>
<dbReference type="AlphaFoldDB" id="A0A1E8CMB7"/>
<dbReference type="Pfam" id="PF13729">
    <property type="entry name" value="TraF_2"/>
    <property type="match status" value="1"/>
</dbReference>
<dbReference type="EMBL" id="MASR01000001">
    <property type="protein sequence ID" value="OFE13564.1"/>
    <property type="molecule type" value="Genomic_DNA"/>
</dbReference>
<evidence type="ECO:0000313" key="1">
    <source>
        <dbReference type="EMBL" id="OFE13564.1"/>
    </source>
</evidence>
<dbReference type="RefSeq" id="WP_070117781.1">
    <property type="nucleotide sequence ID" value="NZ_CAXATG010000003.1"/>
</dbReference>
<reference evidence="2" key="1">
    <citation type="submission" date="2016-07" db="EMBL/GenBank/DDBJ databases">
        <authorList>
            <person name="Florea S."/>
            <person name="Webb J.S."/>
            <person name="Jaromczyk J."/>
            <person name="Schardl C.L."/>
        </authorList>
    </citation>
    <scope>NUCLEOTIDE SEQUENCE [LARGE SCALE GENOMIC DNA]</scope>
    <source>
        <strain evidence="2">KCTC 42131</strain>
    </source>
</reference>
<gene>
    <name evidence="1" type="ORF">PHACT_10810</name>
</gene>
<dbReference type="Proteomes" id="UP000175669">
    <property type="component" value="Unassembled WGS sequence"/>
</dbReference>
<evidence type="ECO:0000313" key="2">
    <source>
        <dbReference type="Proteomes" id="UP000175669"/>
    </source>
</evidence>
<proteinExistence type="predicted"/>
<sequence length="434" mass="46093">MKPDFPMIAAFVAGIMTLPVAQADNFHGKTGAMGGAGVASADLVTGMSLNPASLAAIREEQGFNIQLNAGALTSDEDDLIDNAEGLRDRLDVIDRRQVTLDDIQFVADKFNQLANKSLLLSAGASAYLGMPTSLGALAVHGKSELRLGATTEVDQTDLDRINDARDSANLIQGLVDQYGTDFSNYTPQQAAAVVSALQASGLLTPEQINQALATGSLDTIELLDVDDIQSEFVGRGAAVTEAGITFARRFQDTSVGITVKAQRVDVIEYRANVQNFDEDDFDADQYRADGSGVNVDLGIQHEYGNWRVGAVASNLMKETYTAPTGHTVTIEPRLTLGAGYRANGFTLMLDADANAYDNMITGQESQFARAGIAIDVFDWAQLRLGYKSDLKSVIADTTTVGLGFRAFGTANVDIAAITGDNDTVGAILQLGLSF</sequence>
<organism evidence="1 2">
    <name type="scientific">Pseudohongiella acticola</name>
    <dbReference type="NCBI Taxonomy" id="1524254"/>
    <lineage>
        <taxon>Bacteria</taxon>
        <taxon>Pseudomonadati</taxon>
        <taxon>Pseudomonadota</taxon>
        <taxon>Gammaproteobacteria</taxon>
        <taxon>Pseudomonadales</taxon>
        <taxon>Pseudohongiellaceae</taxon>
        <taxon>Pseudohongiella</taxon>
    </lineage>
</organism>
<accession>A0A1E8CMB7</accession>
<keyword evidence="2" id="KW-1185">Reference proteome</keyword>
<dbReference type="InterPro" id="IPR032811">
    <property type="entry name" value="Put_conjugal_transfer"/>
</dbReference>
<evidence type="ECO:0008006" key="3">
    <source>
        <dbReference type="Google" id="ProtNLM"/>
    </source>
</evidence>
<comment type="caution">
    <text evidence="1">The sequence shown here is derived from an EMBL/GenBank/DDBJ whole genome shotgun (WGS) entry which is preliminary data.</text>
</comment>
<dbReference type="Gene3D" id="2.40.160.60">
    <property type="entry name" value="Outer membrane protein transport protein (OMPP1/FadL/TodX)"/>
    <property type="match status" value="1"/>
</dbReference>
<protein>
    <recommendedName>
        <fullName evidence="3">Conjugal transfer protein TraF</fullName>
    </recommendedName>
</protein>